<dbReference type="KEGG" id="mbd:MEBOL_005853"/>
<gene>
    <name evidence="3" type="ORF">MEBOL_005853</name>
</gene>
<dbReference type="InterPro" id="IPR011659">
    <property type="entry name" value="WD40"/>
</dbReference>
<reference evidence="3 4" key="1">
    <citation type="submission" date="2017-06" db="EMBL/GenBank/DDBJ databases">
        <authorList>
            <person name="Kim H.J."/>
            <person name="Triplett B.A."/>
        </authorList>
    </citation>
    <scope>NUCLEOTIDE SEQUENCE [LARGE SCALE GENOMIC DNA]</scope>
    <source>
        <strain evidence="3 4">DSM 14713</strain>
    </source>
</reference>
<proteinExistence type="predicted"/>
<dbReference type="OrthoDB" id="5512182at2"/>
<dbReference type="Proteomes" id="UP000217289">
    <property type="component" value="Chromosome"/>
</dbReference>
<dbReference type="Pfam" id="PF07676">
    <property type="entry name" value="PD40"/>
    <property type="match status" value="1"/>
</dbReference>
<dbReference type="Gene3D" id="2.120.10.30">
    <property type="entry name" value="TolB, C-terminal domain"/>
    <property type="match status" value="1"/>
</dbReference>
<feature type="compositionally biased region" description="Gly residues" evidence="1">
    <location>
        <begin position="35"/>
        <end position="49"/>
    </location>
</feature>
<evidence type="ECO:0000256" key="2">
    <source>
        <dbReference type="SAM" id="SignalP"/>
    </source>
</evidence>
<dbReference type="Gene3D" id="2.60.40.1080">
    <property type="match status" value="1"/>
</dbReference>
<evidence type="ECO:0008006" key="5">
    <source>
        <dbReference type="Google" id="ProtNLM"/>
    </source>
</evidence>
<feature type="signal peptide" evidence="2">
    <location>
        <begin position="1"/>
        <end position="25"/>
    </location>
</feature>
<keyword evidence="2" id="KW-0732">Signal</keyword>
<keyword evidence="4" id="KW-1185">Reference proteome</keyword>
<accession>A0A250IN62</accession>
<evidence type="ECO:0000256" key="1">
    <source>
        <dbReference type="SAM" id="MobiDB-lite"/>
    </source>
</evidence>
<organism evidence="3 4">
    <name type="scientific">Melittangium boletus DSM 14713</name>
    <dbReference type="NCBI Taxonomy" id="1294270"/>
    <lineage>
        <taxon>Bacteria</taxon>
        <taxon>Pseudomonadati</taxon>
        <taxon>Myxococcota</taxon>
        <taxon>Myxococcia</taxon>
        <taxon>Myxococcales</taxon>
        <taxon>Cystobacterineae</taxon>
        <taxon>Archangiaceae</taxon>
        <taxon>Melittangium</taxon>
    </lineage>
</organism>
<evidence type="ECO:0000313" key="3">
    <source>
        <dbReference type="EMBL" id="ATB32376.1"/>
    </source>
</evidence>
<name>A0A250IN62_9BACT</name>
<feature type="chain" id="PRO_5013213435" description="TolB protein" evidence="2">
    <location>
        <begin position="26"/>
        <end position="814"/>
    </location>
</feature>
<dbReference type="SUPFAM" id="SSF82171">
    <property type="entry name" value="DPP6 N-terminal domain-like"/>
    <property type="match status" value="1"/>
</dbReference>
<feature type="region of interest" description="Disordered" evidence="1">
    <location>
        <begin position="157"/>
        <end position="176"/>
    </location>
</feature>
<dbReference type="InterPro" id="IPR011042">
    <property type="entry name" value="6-blade_b-propeller_TolB-like"/>
</dbReference>
<dbReference type="EMBL" id="CP022163">
    <property type="protein sequence ID" value="ATB32376.1"/>
    <property type="molecule type" value="Genomic_DNA"/>
</dbReference>
<feature type="region of interest" description="Disordered" evidence="1">
    <location>
        <begin position="31"/>
        <end position="69"/>
    </location>
</feature>
<protein>
    <recommendedName>
        <fullName evidence="5">TolB protein</fullName>
    </recommendedName>
</protein>
<sequence>MWKKTWLLGLLMAVATLSGCTCGGADPTPGTLDSGTGGGNGNDAGSGTGDGRDGGDTSPDGGITLDSLSISPPNPILKASGSTAATQKFSVLGIYSDGHSEDLTSQAFFSIEDTRLGTFSGPTFTSSTTVGGKSAVHARVDTLSISTELLLQLSQKTADPAPGSADVPANADSKFGGTVDPARKPSLVYPADKVMVPPNLGQLEIHFTPGPTTNTLFELRFTNDITDVRVYLRCYLPSGVTLPTGITRGCIYTPDETVWKFLAESNRGGQLVTLALRATDDAGTSVGVSDPISLQFARAEIKGALYYWTTKPDQVGVTRYDFAGTGPQTATSMLTKNNINTSGVGCVGCHSLSRNGKKLVAAVEGDPTLGRNEGQLALIKDLSTYTPDGDGGTPSDAGIALTSKYQSAFESWNPDGSKFVGVYSAEQATKFGLLLFNGDTGAFESQIANTGTSQNPATHPDWSADGKTIAYTSVGYTGYPPQNRRTFTGSIQMVRETAGSWSAPLTVVPPVPLTGSNPYAKHRYYPAIAPDNAFLVFNESTCPINSDTSQDCNGDTDPTATLWAAKLEANAALVELKNANKPGITDDKDGAGAYLQTLTNSYPKWSPFVTQGNTGDTSRLMWLTFSSSRNYGLRKTADASNASEARKSTLLWMAAVDPDKVLAGEDGSYVAFALPFQDITTSNHIAQWAQYLVSNGCSTVDEGCDSAGATCCNGLKCVQLNRDPPLPCDIEGACACKPIPQCAPAFQKCSTVAPCCDGLRCLDDTTGGDCSGDNCSCRPPCSGKDQPCGGGSACCNGLTCTTTSSGNVCRVKLN</sequence>
<dbReference type="PROSITE" id="PS51257">
    <property type="entry name" value="PROKAR_LIPOPROTEIN"/>
    <property type="match status" value="1"/>
</dbReference>
<dbReference type="AlphaFoldDB" id="A0A250IN62"/>
<evidence type="ECO:0000313" key="4">
    <source>
        <dbReference type="Proteomes" id="UP000217289"/>
    </source>
</evidence>